<proteinExistence type="predicted"/>
<feature type="signal peptide" evidence="1">
    <location>
        <begin position="1"/>
        <end position="24"/>
    </location>
</feature>
<reference evidence="2 3" key="1">
    <citation type="submission" date="2009-04" db="EMBL/GenBank/DDBJ databases">
        <authorList>
            <person name="Qin X."/>
            <person name="Bachman B."/>
            <person name="Battles P."/>
            <person name="Bell A."/>
            <person name="Bess C."/>
            <person name="Bickham C."/>
            <person name="Chaboub L."/>
            <person name="Chen D."/>
            <person name="Coyle M."/>
            <person name="Deiros D.R."/>
            <person name="Dinh H."/>
            <person name="Forbes L."/>
            <person name="Fowler G."/>
            <person name="Francisco L."/>
            <person name="Fu Q."/>
            <person name="Gubbala S."/>
            <person name="Hale W."/>
            <person name="Han Y."/>
            <person name="Hemphill L."/>
            <person name="Highlander S.K."/>
            <person name="Hirani K."/>
            <person name="Hogues M."/>
            <person name="Jackson L."/>
            <person name="Jakkamsetti A."/>
            <person name="Javaid M."/>
            <person name="Jiang H."/>
            <person name="Korchina V."/>
            <person name="Kovar C."/>
            <person name="Lara F."/>
            <person name="Lee S."/>
            <person name="Mata R."/>
            <person name="Mathew T."/>
            <person name="Moen C."/>
            <person name="Morales K."/>
            <person name="Munidasa M."/>
            <person name="Nazareth L."/>
            <person name="Ngo R."/>
            <person name="Nguyen L."/>
            <person name="Okwuonu G."/>
            <person name="Ongeri F."/>
            <person name="Patil S."/>
            <person name="Petrosino J."/>
            <person name="Pham C."/>
            <person name="Pham P."/>
            <person name="Pu L.-L."/>
            <person name="Puazo M."/>
            <person name="Raj R."/>
            <person name="Reid J."/>
            <person name="Rouhana J."/>
            <person name="Saada N."/>
            <person name="Shang Y."/>
            <person name="Simmons D."/>
            <person name="Thornton R."/>
            <person name="Warren J."/>
            <person name="Weissenberger G."/>
            <person name="Zhang J."/>
            <person name="Zhang L."/>
            <person name="Zhou C."/>
            <person name="Zhu D."/>
            <person name="Muzny D."/>
            <person name="Worley K."/>
            <person name="Gibbs R."/>
        </authorList>
    </citation>
    <scope>NUCLEOTIDE SEQUENCE [LARGE SCALE GENOMIC DNA]</scope>
    <source>
        <strain evidence="2 3">ATCC 43531</strain>
    </source>
</reference>
<organism evidence="2 3">
    <name type="scientific">Selenomonas flueggei ATCC 43531</name>
    <dbReference type="NCBI Taxonomy" id="638302"/>
    <lineage>
        <taxon>Bacteria</taxon>
        <taxon>Bacillati</taxon>
        <taxon>Bacillota</taxon>
        <taxon>Negativicutes</taxon>
        <taxon>Selenomonadales</taxon>
        <taxon>Selenomonadaceae</taxon>
        <taxon>Selenomonas</taxon>
    </lineage>
</organism>
<dbReference type="HOGENOM" id="CLU_2048130_0_0_9"/>
<gene>
    <name evidence="2" type="ORF">HMPREF0908_1695</name>
</gene>
<evidence type="ECO:0000256" key="1">
    <source>
        <dbReference type="SAM" id="SignalP"/>
    </source>
</evidence>
<dbReference type="GeneID" id="32477313"/>
<protein>
    <recommendedName>
        <fullName evidence="4">Tat pathway signal sequence domain protein</fullName>
    </recommendedName>
</protein>
<dbReference type="EMBL" id="ACLA01000023">
    <property type="protein sequence ID" value="EEQ47980.1"/>
    <property type="molecule type" value="Genomic_DNA"/>
</dbReference>
<evidence type="ECO:0000313" key="3">
    <source>
        <dbReference type="Proteomes" id="UP000005309"/>
    </source>
</evidence>
<feature type="chain" id="PRO_5002942613" description="Tat pathway signal sequence domain protein" evidence="1">
    <location>
        <begin position="25"/>
        <end position="120"/>
    </location>
</feature>
<evidence type="ECO:0008006" key="4">
    <source>
        <dbReference type="Google" id="ProtNLM"/>
    </source>
</evidence>
<keyword evidence="3" id="KW-1185">Reference proteome</keyword>
<dbReference type="OrthoDB" id="9796486at2"/>
<evidence type="ECO:0000313" key="2">
    <source>
        <dbReference type="EMBL" id="EEQ47980.1"/>
    </source>
</evidence>
<name>C4V5A1_9FIRM</name>
<comment type="caution">
    <text evidence="2">The sequence shown here is derived from an EMBL/GenBank/DDBJ whole genome shotgun (WGS) entry which is preliminary data.</text>
</comment>
<keyword evidence="1" id="KW-0732">Signal</keyword>
<sequence length="120" mass="14184">MKKIMAMSMLMFALAFNIYHTAEAVDLSYRGPTISYDEHSLYVIDRDRLEFRVVQFTGSGADTAWYQWRGEYVNNQPFVRVGILSNGEYHWRKYPVWGEEAPYGVIFRNVWKRVYGYGFS</sequence>
<dbReference type="AlphaFoldDB" id="C4V5A1"/>
<dbReference type="STRING" id="638302.HMPREF0908_1695"/>
<dbReference type="RefSeq" id="WP_006690429.1">
    <property type="nucleotide sequence ID" value="NZ_GG694006.1"/>
</dbReference>
<dbReference type="Proteomes" id="UP000005309">
    <property type="component" value="Unassembled WGS sequence"/>
</dbReference>
<accession>C4V5A1</accession>